<dbReference type="KEGG" id="tva:4763146"/>
<sequence>METIEQLESYCRQNTLDLVIKLLKKPDIFQSLLSLDPEFHIIVLKYIFLEYLGDNKNFYETPEMKIISKSYIQRLKNSDEFNDLLSIIPYRAVQYFEKLAPLIILNAAFANLLRNPKLDNEIAILNANPMFFKNKIVSSIQMIHPNAPKVFNAIYNLEIFKLLAKELECKQFINYMERFDPIQQDAQLKYGSSEISTSLTKERIYSAVVPYMLLNRTSDVQYILRNAPNYVLNIIPSAIIKLLPLNNFPQKLIPLTATIFCYCNMHFLSMTKDLDSSMIMSCFILQYYPFEALTLIQELIKSKLFTKFLIMYGNIFSDCSYVVSQAILDYVIQTNDIEEVWIDHLNLDDRISADIASYLIQKNPETTNSLIKLSSKGLMAFHVVGNSMFTNEEYWTRFCKYYQNKPEYISNMVQLVSNILVSNCTNYKFTATKICYDLVLSRYDTYNTDAMFHNINNAAPSTEASTEVRIQFIDVLISAHPLKKYLIPLRDLIHDICHVNWSQVYYLIYYEQNDPKILCMKLKLFKYRANQNPIMQILHKY</sequence>
<dbReference type="VEuPathDB" id="TrichDB:TVAG_020260"/>
<dbReference type="AlphaFoldDB" id="A2EQ15"/>
<accession>A2EQ15</accession>
<evidence type="ECO:0000313" key="2">
    <source>
        <dbReference type="Proteomes" id="UP000001542"/>
    </source>
</evidence>
<dbReference type="EMBL" id="DS113453">
    <property type="protein sequence ID" value="EAY05280.1"/>
    <property type="molecule type" value="Genomic_DNA"/>
</dbReference>
<dbReference type="InParanoid" id="A2EQ15"/>
<proteinExistence type="predicted"/>
<protein>
    <submittedName>
        <fullName evidence="1">Uncharacterized protein</fullName>
    </submittedName>
</protein>
<gene>
    <name evidence="1" type="ORF">TVAG_020260</name>
</gene>
<reference evidence="1" key="2">
    <citation type="journal article" date="2007" name="Science">
        <title>Draft genome sequence of the sexually transmitted pathogen Trichomonas vaginalis.</title>
        <authorList>
            <person name="Carlton J.M."/>
            <person name="Hirt R.P."/>
            <person name="Silva J.C."/>
            <person name="Delcher A.L."/>
            <person name="Schatz M."/>
            <person name="Zhao Q."/>
            <person name="Wortman J.R."/>
            <person name="Bidwell S.L."/>
            <person name="Alsmark U.C.M."/>
            <person name="Besteiro S."/>
            <person name="Sicheritz-Ponten T."/>
            <person name="Noel C.J."/>
            <person name="Dacks J.B."/>
            <person name="Foster P.G."/>
            <person name="Simillion C."/>
            <person name="Van de Peer Y."/>
            <person name="Miranda-Saavedra D."/>
            <person name="Barton G.J."/>
            <person name="Westrop G.D."/>
            <person name="Mueller S."/>
            <person name="Dessi D."/>
            <person name="Fiori P.L."/>
            <person name="Ren Q."/>
            <person name="Paulsen I."/>
            <person name="Zhang H."/>
            <person name="Bastida-Corcuera F.D."/>
            <person name="Simoes-Barbosa A."/>
            <person name="Brown M.T."/>
            <person name="Hayes R.D."/>
            <person name="Mukherjee M."/>
            <person name="Okumura C.Y."/>
            <person name="Schneider R."/>
            <person name="Smith A.J."/>
            <person name="Vanacova S."/>
            <person name="Villalvazo M."/>
            <person name="Haas B.J."/>
            <person name="Pertea M."/>
            <person name="Feldblyum T.V."/>
            <person name="Utterback T.R."/>
            <person name="Shu C.L."/>
            <person name="Osoegawa K."/>
            <person name="de Jong P.J."/>
            <person name="Hrdy I."/>
            <person name="Horvathova L."/>
            <person name="Zubacova Z."/>
            <person name="Dolezal P."/>
            <person name="Malik S.B."/>
            <person name="Logsdon J.M. Jr."/>
            <person name="Henze K."/>
            <person name="Gupta A."/>
            <person name="Wang C.C."/>
            <person name="Dunne R.L."/>
            <person name="Upcroft J.A."/>
            <person name="Upcroft P."/>
            <person name="White O."/>
            <person name="Salzberg S.L."/>
            <person name="Tang P."/>
            <person name="Chiu C.-H."/>
            <person name="Lee Y.-S."/>
            <person name="Embley T.M."/>
            <person name="Coombs G.H."/>
            <person name="Mottram J.C."/>
            <person name="Tachezy J."/>
            <person name="Fraser-Liggett C.M."/>
            <person name="Johnson P.J."/>
        </authorList>
    </citation>
    <scope>NUCLEOTIDE SEQUENCE [LARGE SCALE GENOMIC DNA]</scope>
    <source>
        <strain evidence="1">G3</strain>
    </source>
</reference>
<dbReference type="RefSeq" id="XP_001317503.1">
    <property type="nucleotide sequence ID" value="XM_001317468.1"/>
</dbReference>
<dbReference type="Proteomes" id="UP000001542">
    <property type="component" value="Unassembled WGS sequence"/>
</dbReference>
<organism evidence="1 2">
    <name type="scientific">Trichomonas vaginalis (strain ATCC PRA-98 / G3)</name>
    <dbReference type="NCBI Taxonomy" id="412133"/>
    <lineage>
        <taxon>Eukaryota</taxon>
        <taxon>Metamonada</taxon>
        <taxon>Parabasalia</taxon>
        <taxon>Trichomonadida</taxon>
        <taxon>Trichomonadidae</taxon>
        <taxon>Trichomonas</taxon>
    </lineage>
</organism>
<dbReference type="VEuPathDB" id="TrichDB:TVAGG3_0338890"/>
<keyword evidence="2" id="KW-1185">Reference proteome</keyword>
<reference evidence="1" key="1">
    <citation type="submission" date="2006-10" db="EMBL/GenBank/DDBJ databases">
        <authorList>
            <person name="Amadeo P."/>
            <person name="Zhao Q."/>
            <person name="Wortman J."/>
            <person name="Fraser-Liggett C."/>
            <person name="Carlton J."/>
        </authorList>
    </citation>
    <scope>NUCLEOTIDE SEQUENCE</scope>
    <source>
        <strain evidence="1">G3</strain>
    </source>
</reference>
<name>A2EQ15_TRIV3</name>
<evidence type="ECO:0000313" key="1">
    <source>
        <dbReference type="EMBL" id="EAY05280.1"/>
    </source>
</evidence>